<sequence length="202" mass="23053">MTIVIGLTGSIATGKSTVSRMFDEWDIPVIDADRLSREVVEPGEKAYEEIVELFGENVLLHTREIDRKALGKIIFGDEDNRKKLNEIVHPEVRKRMIEKREFYKDAGEEAVVLDIPLLFESGLTDYVDKTMVVYTDDSVQLHRLMERDGSSEEDARERIQAQMKISEKATLADAVINNNGSEAETREQLEALLQNWKVIKKS</sequence>
<keyword evidence="5 7" id="KW-0418">Kinase</keyword>
<dbReference type="Proteomes" id="UP000187608">
    <property type="component" value="Unassembled WGS sequence"/>
</dbReference>
<proteinExistence type="inferred from homology"/>
<accession>A0A1N7JQL5</accession>
<gene>
    <name evidence="5" type="primary">coaE</name>
    <name evidence="7" type="ORF">SAMN05421687_10782</name>
</gene>
<dbReference type="HAMAP" id="MF_00376">
    <property type="entry name" value="Dephospho_CoA_kinase"/>
    <property type="match status" value="1"/>
</dbReference>
<dbReference type="RefSeq" id="WP_076559440.1">
    <property type="nucleotide sequence ID" value="NZ_FTOC01000007.1"/>
</dbReference>
<dbReference type="PROSITE" id="PS51219">
    <property type="entry name" value="DPCK"/>
    <property type="match status" value="1"/>
</dbReference>
<comment type="subcellular location">
    <subcellularLocation>
        <location evidence="5">Cytoplasm</location>
    </subcellularLocation>
</comment>
<dbReference type="EMBL" id="FTOC01000007">
    <property type="protein sequence ID" value="SIS51524.1"/>
    <property type="molecule type" value="Genomic_DNA"/>
</dbReference>
<evidence type="ECO:0000256" key="2">
    <source>
        <dbReference type="ARBA" id="ARBA00022741"/>
    </source>
</evidence>
<keyword evidence="5" id="KW-0963">Cytoplasm</keyword>
<dbReference type="GO" id="GO:0005524">
    <property type="term" value="F:ATP binding"/>
    <property type="evidence" value="ECO:0007669"/>
    <property type="project" value="UniProtKB-UniRule"/>
</dbReference>
<dbReference type="FunFam" id="3.40.50.300:FF:000485">
    <property type="entry name" value="Dephospho-CoA kinase CAB5"/>
    <property type="match status" value="1"/>
</dbReference>
<dbReference type="GO" id="GO:0004140">
    <property type="term" value="F:dephospho-CoA kinase activity"/>
    <property type="evidence" value="ECO:0007669"/>
    <property type="project" value="UniProtKB-UniRule"/>
</dbReference>
<reference evidence="8" key="1">
    <citation type="submission" date="2017-01" db="EMBL/GenBank/DDBJ databases">
        <authorList>
            <person name="Varghese N."/>
            <person name="Submissions S."/>
        </authorList>
    </citation>
    <scope>NUCLEOTIDE SEQUENCE [LARGE SCALE GENOMIC DNA]</scope>
    <source>
        <strain evidence="8">DSM 23127</strain>
    </source>
</reference>
<organism evidence="7 8">
    <name type="scientific">Salimicrobium flavidum</name>
    <dbReference type="NCBI Taxonomy" id="570947"/>
    <lineage>
        <taxon>Bacteria</taxon>
        <taxon>Bacillati</taxon>
        <taxon>Bacillota</taxon>
        <taxon>Bacilli</taxon>
        <taxon>Bacillales</taxon>
        <taxon>Bacillaceae</taxon>
        <taxon>Salimicrobium</taxon>
    </lineage>
</organism>
<keyword evidence="3 5" id="KW-0067">ATP-binding</keyword>
<evidence type="ECO:0000256" key="1">
    <source>
        <dbReference type="ARBA" id="ARBA00009018"/>
    </source>
</evidence>
<evidence type="ECO:0000313" key="8">
    <source>
        <dbReference type="Proteomes" id="UP000187608"/>
    </source>
</evidence>
<dbReference type="OrthoDB" id="9812943at2"/>
<evidence type="ECO:0000256" key="4">
    <source>
        <dbReference type="ARBA" id="ARBA00022993"/>
    </source>
</evidence>
<name>A0A1N7JQL5_9BACI</name>
<dbReference type="Gene3D" id="3.40.50.300">
    <property type="entry name" value="P-loop containing nucleotide triphosphate hydrolases"/>
    <property type="match status" value="1"/>
</dbReference>
<evidence type="ECO:0000256" key="6">
    <source>
        <dbReference type="NCBIfam" id="TIGR00152"/>
    </source>
</evidence>
<dbReference type="Pfam" id="PF01121">
    <property type="entry name" value="CoaE"/>
    <property type="match status" value="1"/>
</dbReference>
<evidence type="ECO:0000256" key="5">
    <source>
        <dbReference type="HAMAP-Rule" id="MF_00376"/>
    </source>
</evidence>
<dbReference type="GO" id="GO:0005737">
    <property type="term" value="C:cytoplasm"/>
    <property type="evidence" value="ECO:0007669"/>
    <property type="project" value="UniProtKB-SubCell"/>
</dbReference>
<comment type="function">
    <text evidence="5">Catalyzes the phosphorylation of the 3'-hydroxyl group of dephosphocoenzyme A to form coenzyme A.</text>
</comment>
<dbReference type="STRING" id="570947.SAMN05421687_10782"/>
<keyword evidence="8" id="KW-1185">Reference proteome</keyword>
<dbReference type="GO" id="GO:0015937">
    <property type="term" value="P:coenzyme A biosynthetic process"/>
    <property type="evidence" value="ECO:0007669"/>
    <property type="project" value="UniProtKB-UniRule"/>
</dbReference>
<feature type="binding site" evidence="5">
    <location>
        <begin position="12"/>
        <end position="17"/>
    </location>
    <ligand>
        <name>ATP</name>
        <dbReference type="ChEBI" id="CHEBI:30616"/>
    </ligand>
</feature>
<comment type="similarity">
    <text evidence="1 5">Belongs to the CoaE family.</text>
</comment>
<dbReference type="PANTHER" id="PTHR10695:SF46">
    <property type="entry name" value="BIFUNCTIONAL COENZYME A SYNTHASE-RELATED"/>
    <property type="match status" value="1"/>
</dbReference>
<dbReference type="AlphaFoldDB" id="A0A1N7JQL5"/>
<keyword evidence="4 5" id="KW-0173">Coenzyme A biosynthesis</keyword>
<keyword evidence="5" id="KW-0808">Transferase</keyword>
<dbReference type="PANTHER" id="PTHR10695">
    <property type="entry name" value="DEPHOSPHO-COA KINASE-RELATED"/>
    <property type="match status" value="1"/>
</dbReference>
<evidence type="ECO:0000313" key="7">
    <source>
        <dbReference type="EMBL" id="SIS51524.1"/>
    </source>
</evidence>
<comment type="catalytic activity">
    <reaction evidence="5">
        <text>3'-dephospho-CoA + ATP = ADP + CoA + H(+)</text>
        <dbReference type="Rhea" id="RHEA:18245"/>
        <dbReference type="ChEBI" id="CHEBI:15378"/>
        <dbReference type="ChEBI" id="CHEBI:30616"/>
        <dbReference type="ChEBI" id="CHEBI:57287"/>
        <dbReference type="ChEBI" id="CHEBI:57328"/>
        <dbReference type="ChEBI" id="CHEBI:456216"/>
        <dbReference type="EC" id="2.7.1.24"/>
    </reaction>
</comment>
<dbReference type="NCBIfam" id="TIGR00152">
    <property type="entry name" value="dephospho-CoA kinase"/>
    <property type="match status" value="1"/>
</dbReference>
<evidence type="ECO:0000256" key="3">
    <source>
        <dbReference type="ARBA" id="ARBA00022840"/>
    </source>
</evidence>
<protein>
    <recommendedName>
        <fullName evidence="5 6">Dephospho-CoA kinase</fullName>
        <ecNumber evidence="5 6">2.7.1.24</ecNumber>
    </recommendedName>
    <alternativeName>
        <fullName evidence="5">Dephosphocoenzyme A kinase</fullName>
    </alternativeName>
</protein>
<dbReference type="InterPro" id="IPR001977">
    <property type="entry name" value="Depp_CoAkinase"/>
</dbReference>
<dbReference type="CDD" id="cd02022">
    <property type="entry name" value="DPCK"/>
    <property type="match status" value="1"/>
</dbReference>
<dbReference type="UniPathway" id="UPA00241">
    <property type="reaction ID" value="UER00356"/>
</dbReference>
<dbReference type="SUPFAM" id="SSF52540">
    <property type="entry name" value="P-loop containing nucleoside triphosphate hydrolases"/>
    <property type="match status" value="1"/>
</dbReference>
<keyword evidence="2 5" id="KW-0547">Nucleotide-binding</keyword>
<comment type="pathway">
    <text evidence="5">Cofactor biosynthesis; coenzyme A biosynthesis; CoA from (R)-pantothenate: step 5/5.</text>
</comment>
<dbReference type="InterPro" id="IPR027417">
    <property type="entry name" value="P-loop_NTPase"/>
</dbReference>
<dbReference type="EC" id="2.7.1.24" evidence="5 6"/>